<name>A0A0A9QAX0_ARUDO</name>
<dbReference type="AlphaFoldDB" id="A0A0A9QAX0"/>
<accession>A0A0A9QAX0</accession>
<protein>
    <submittedName>
        <fullName evidence="1">Uncharacterized protein</fullName>
    </submittedName>
</protein>
<dbReference type="EMBL" id="GBRH01260722">
    <property type="protein sequence ID" value="JAD37173.1"/>
    <property type="molecule type" value="Transcribed_RNA"/>
</dbReference>
<organism evidence="1">
    <name type="scientific">Arundo donax</name>
    <name type="common">Giant reed</name>
    <name type="synonym">Donax arundinaceus</name>
    <dbReference type="NCBI Taxonomy" id="35708"/>
    <lineage>
        <taxon>Eukaryota</taxon>
        <taxon>Viridiplantae</taxon>
        <taxon>Streptophyta</taxon>
        <taxon>Embryophyta</taxon>
        <taxon>Tracheophyta</taxon>
        <taxon>Spermatophyta</taxon>
        <taxon>Magnoliopsida</taxon>
        <taxon>Liliopsida</taxon>
        <taxon>Poales</taxon>
        <taxon>Poaceae</taxon>
        <taxon>PACMAD clade</taxon>
        <taxon>Arundinoideae</taxon>
        <taxon>Arundineae</taxon>
        <taxon>Arundo</taxon>
    </lineage>
</organism>
<reference evidence="1" key="1">
    <citation type="submission" date="2014-09" db="EMBL/GenBank/DDBJ databases">
        <authorList>
            <person name="Magalhaes I.L.F."/>
            <person name="Oliveira U."/>
            <person name="Santos F.R."/>
            <person name="Vidigal T.H.D.A."/>
            <person name="Brescovit A.D."/>
            <person name="Santos A.J."/>
        </authorList>
    </citation>
    <scope>NUCLEOTIDE SEQUENCE</scope>
    <source>
        <tissue evidence="1">Shoot tissue taken approximately 20 cm above the soil surface</tissue>
    </source>
</reference>
<proteinExistence type="predicted"/>
<evidence type="ECO:0000313" key="1">
    <source>
        <dbReference type="EMBL" id="JAD37173.1"/>
    </source>
</evidence>
<reference evidence="1" key="2">
    <citation type="journal article" date="2015" name="Data Brief">
        <title>Shoot transcriptome of the giant reed, Arundo donax.</title>
        <authorList>
            <person name="Barrero R.A."/>
            <person name="Guerrero F.D."/>
            <person name="Moolhuijzen P."/>
            <person name="Goolsby J.A."/>
            <person name="Tidwell J."/>
            <person name="Bellgard S.E."/>
            <person name="Bellgard M.I."/>
        </authorList>
    </citation>
    <scope>NUCLEOTIDE SEQUENCE</scope>
    <source>
        <tissue evidence="1">Shoot tissue taken approximately 20 cm above the soil surface</tissue>
    </source>
</reference>
<sequence>MKLLFSIVDTEARHDFSLFLNLDS</sequence>